<dbReference type="Pfam" id="PF13827">
    <property type="entry name" value="DUF4189"/>
    <property type="match status" value="1"/>
</dbReference>
<reference evidence="2 3" key="1">
    <citation type="submission" date="2023-01" db="EMBL/GenBank/DDBJ databases">
        <title>Xanthomonas hawaiianensis sp. nov. isolated from Araceae family in Hawaii.</title>
        <authorList>
            <person name="Chunag S.-C."/>
            <person name="Dobhal S."/>
            <person name="Alvarez A."/>
            <person name="Arif M."/>
        </authorList>
    </citation>
    <scope>NUCLEOTIDE SEQUENCE [LARGE SCALE GENOMIC DNA]</scope>
    <source>
        <strain evidence="2 3">A2111</strain>
    </source>
</reference>
<dbReference type="Proteomes" id="UP001260534">
    <property type="component" value="Unassembled WGS sequence"/>
</dbReference>
<comment type="caution">
    <text evidence="2">The sequence shown here is derived from an EMBL/GenBank/DDBJ whole genome shotgun (WGS) entry which is preliminary data.</text>
</comment>
<keyword evidence="3" id="KW-1185">Reference proteome</keyword>
<evidence type="ECO:0000259" key="1">
    <source>
        <dbReference type="Pfam" id="PF13827"/>
    </source>
</evidence>
<gene>
    <name evidence="2" type="ORF">PNQ69_18525</name>
</gene>
<organism evidence="2 3">
    <name type="scientific">Xanthomonas hawaiiensis</name>
    <dbReference type="NCBI Taxonomy" id="3003247"/>
    <lineage>
        <taxon>Bacteria</taxon>
        <taxon>Pseudomonadati</taxon>
        <taxon>Pseudomonadota</taxon>
        <taxon>Gammaproteobacteria</taxon>
        <taxon>Lysobacterales</taxon>
        <taxon>Lysobacteraceae</taxon>
        <taxon>Xanthomonas</taxon>
    </lineage>
</organism>
<name>A0ABU2I9F0_9XANT</name>
<evidence type="ECO:0000313" key="2">
    <source>
        <dbReference type="EMBL" id="MDS9994765.1"/>
    </source>
</evidence>
<dbReference type="RefSeq" id="WP_209031149.1">
    <property type="nucleotide sequence ID" value="NZ_CP115873.1"/>
</dbReference>
<dbReference type="InterPro" id="IPR025240">
    <property type="entry name" value="DUF4189"/>
</dbReference>
<protein>
    <submittedName>
        <fullName evidence="2">DUF4189 domain-containing protein</fullName>
    </submittedName>
</protein>
<sequence length="162" mass="17214">MSEGIFRSISFLTFFFVSLGAFGQTRCPLGAQAGSAQCLPDDAGDAPPRPTGEWIKTWGALVSSNTAHGAWTSKGKFSKDDAVSDALGRCQATGAPDCHIDSTYFNQCVAVVGSPDKMGLSISKAKNEPIAKSAASADCQQRGGRQCEVKFSDCTEPFFRKF</sequence>
<evidence type="ECO:0000313" key="3">
    <source>
        <dbReference type="Proteomes" id="UP001260534"/>
    </source>
</evidence>
<dbReference type="EMBL" id="JAQMHB010000001">
    <property type="protein sequence ID" value="MDS9994765.1"/>
    <property type="molecule type" value="Genomic_DNA"/>
</dbReference>
<proteinExistence type="predicted"/>
<accession>A0ABU2I9F0</accession>
<feature type="domain" description="DUF4189" evidence="1">
    <location>
        <begin position="58"/>
        <end position="154"/>
    </location>
</feature>